<evidence type="ECO:0000313" key="9">
    <source>
        <dbReference type="EMBL" id="SFV62686.1"/>
    </source>
</evidence>
<feature type="transmembrane region" description="Helical" evidence="7">
    <location>
        <begin position="191"/>
        <end position="212"/>
    </location>
</feature>
<protein>
    <submittedName>
        <fullName evidence="9">Glycosyltransferase</fullName>
    </submittedName>
</protein>
<dbReference type="CDD" id="cd04187">
    <property type="entry name" value="DPM1_like_bac"/>
    <property type="match status" value="1"/>
</dbReference>
<gene>
    <name evidence="9" type="ORF">MNB_SV-10-714</name>
</gene>
<comment type="subcellular location">
    <subcellularLocation>
        <location evidence="1">Membrane</location>
        <topology evidence="1">Multi-pass membrane protein</topology>
    </subcellularLocation>
</comment>
<dbReference type="InterPro" id="IPR001173">
    <property type="entry name" value="Glyco_trans_2-like"/>
</dbReference>
<dbReference type="SUPFAM" id="SSF53448">
    <property type="entry name" value="Nucleotide-diphospho-sugar transferases"/>
    <property type="match status" value="1"/>
</dbReference>
<dbReference type="PANTHER" id="PTHR48090:SF1">
    <property type="entry name" value="PROPHAGE BACTOPRENOL GLUCOSYL TRANSFERASE HOMOLOG"/>
    <property type="match status" value="1"/>
</dbReference>
<dbReference type="InterPro" id="IPR029044">
    <property type="entry name" value="Nucleotide-diphossugar_trans"/>
</dbReference>
<evidence type="ECO:0000256" key="4">
    <source>
        <dbReference type="ARBA" id="ARBA00022692"/>
    </source>
</evidence>
<reference evidence="9" key="1">
    <citation type="submission" date="2016-10" db="EMBL/GenBank/DDBJ databases">
        <authorList>
            <person name="de Groot N.N."/>
        </authorList>
    </citation>
    <scope>NUCLEOTIDE SEQUENCE</scope>
</reference>
<accession>A0A1W1CA82</accession>
<dbReference type="GO" id="GO:0016757">
    <property type="term" value="F:glycosyltransferase activity"/>
    <property type="evidence" value="ECO:0007669"/>
    <property type="project" value="UniProtKB-KW"/>
</dbReference>
<sequence>MDDGSKDGTWQLIEQFQKESPYFKGIKLSRNFGHQNALIAGLMQLKDTADALISMDADLQDDINVVREFVQKYKEGYDVVYGVREDRSKDTKFKRGTAEFFYKFQHFMGIETIHNHADYRLLSQKALDALAQFKEVDLFLRGIVPLLGFRSCSVYYTRAERFAGETKYPLKKMIFFALDGIASFSIMPLRLITMVGFILFMLSLLAIVWIAVEKLFFDSTVQGWASTMISIYLIGGIQIMSLGIIGEYVGRNFQQSKARPRYIIDKEI</sequence>
<feature type="transmembrane region" description="Helical" evidence="7">
    <location>
        <begin position="224"/>
        <end position="249"/>
    </location>
</feature>
<evidence type="ECO:0000256" key="2">
    <source>
        <dbReference type="ARBA" id="ARBA00022676"/>
    </source>
</evidence>
<evidence type="ECO:0000256" key="6">
    <source>
        <dbReference type="ARBA" id="ARBA00023136"/>
    </source>
</evidence>
<name>A0A1W1CA82_9ZZZZ</name>
<evidence type="ECO:0000256" key="1">
    <source>
        <dbReference type="ARBA" id="ARBA00004141"/>
    </source>
</evidence>
<keyword evidence="6 7" id="KW-0472">Membrane</keyword>
<dbReference type="PANTHER" id="PTHR48090">
    <property type="entry name" value="UNDECAPRENYL-PHOSPHATE 4-DEOXY-4-FORMAMIDO-L-ARABINOSE TRANSFERASE-RELATED"/>
    <property type="match status" value="1"/>
</dbReference>
<dbReference type="GO" id="GO:0005886">
    <property type="term" value="C:plasma membrane"/>
    <property type="evidence" value="ECO:0007669"/>
    <property type="project" value="TreeGrafter"/>
</dbReference>
<dbReference type="Gene3D" id="3.90.550.10">
    <property type="entry name" value="Spore Coat Polysaccharide Biosynthesis Protein SpsA, Chain A"/>
    <property type="match status" value="1"/>
</dbReference>
<evidence type="ECO:0000256" key="7">
    <source>
        <dbReference type="SAM" id="Phobius"/>
    </source>
</evidence>
<organism evidence="9">
    <name type="scientific">hydrothermal vent metagenome</name>
    <dbReference type="NCBI Taxonomy" id="652676"/>
    <lineage>
        <taxon>unclassified sequences</taxon>
        <taxon>metagenomes</taxon>
        <taxon>ecological metagenomes</taxon>
    </lineage>
</organism>
<keyword evidence="4 7" id="KW-0812">Transmembrane</keyword>
<keyword evidence="5 7" id="KW-1133">Transmembrane helix</keyword>
<evidence type="ECO:0000259" key="8">
    <source>
        <dbReference type="Pfam" id="PF00535"/>
    </source>
</evidence>
<dbReference type="AlphaFoldDB" id="A0A1W1CA82"/>
<dbReference type="Pfam" id="PF00535">
    <property type="entry name" value="Glycos_transf_2"/>
    <property type="match status" value="1"/>
</dbReference>
<evidence type="ECO:0000256" key="3">
    <source>
        <dbReference type="ARBA" id="ARBA00022679"/>
    </source>
</evidence>
<feature type="domain" description="Glycosyltransferase 2-like" evidence="8">
    <location>
        <begin position="1"/>
        <end position="129"/>
    </location>
</feature>
<keyword evidence="2" id="KW-0328">Glycosyltransferase</keyword>
<dbReference type="InterPro" id="IPR050256">
    <property type="entry name" value="Glycosyltransferase_2"/>
</dbReference>
<proteinExistence type="predicted"/>
<dbReference type="EMBL" id="FPHL01000030">
    <property type="protein sequence ID" value="SFV62686.1"/>
    <property type="molecule type" value="Genomic_DNA"/>
</dbReference>
<evidence type="ECO:0000256" key="5">
    <source>
        <dbReference type="ARBA" id="ARBA00022989"/>
    </source>
</evidence>
<keyword evidence="3 9" id="KW-0808">Transferase</keyword>